<proteinExistence type="predicted"/>
<gene>
    <name evidence="3" type="ordered locus">Cwoe_4263</name>
</gene>
<dbReference type="EMBL" id="CP001854">
    <property type="protein sequence ID" value="ADB52677.1"/>
    <property type="molecule type" value="Genomic_DNA"/>
</dbReference>
<dbReference type="AlphaFoldDB" id="D3F5X8"/>
<dbReference type="SUPFAM" id="SSF51126">
    <property type="entry name" value="Pectin lyase-like"/>
    <property type="match status" value="1"/>
</dbReference>
<dbReference type="InterPro" id="IPR007110">
    <property type="entry name" value="Ig-like_dom"/>
</dbReference>
<reference evidence="4" key="2">
    <citation type="submission" date="2010-01" db="EMBL/GenBank/DDBJ databases">
        <title>The complete genome of Conexibacter woesei DSM 14684.</title>
        <authorList>
            <consortium name="US DOE Joint Genome Institute (JGI-PGF)"/>
            <person name="Lucas S."/>
            <person name="Copeland A."/>
            <person name="Lapidus A."/>
            <person name="Glavina del Rio T."/>
            <person name="Dalin E."/>
            <person name="Tice H."/>
            <person name="Bruce D."/>
            <person name="Goodwin L."/>
            <person name="Pitluck S."/>
            <person name="Kyrpides N."/>
            <person name="Mavromatis K."/>
            <person name="Ivanova N."/>
            <person name="Mikhailova N."/>
            <person name="Chertkov O."/>
            <person name="Brettin T."/>
            <person name="Detter J.C."/>
            <person name="Han C."/>
            <person name="Larimer F."/>
            <person name="Land M."/>
            <person name="Hauser L."/>
            <person name="Markowitz V."/>
            <person name="Cheng J.-F."/>
            <person name="Hugenholtz P."/>
            <person name="Woyke T."/>
            <person name="Wu D."/>
            <person name="Pukall R."/>
            <person name="Steenblock K."/>
            <person name="Schneider S."/>
            <person name="Klenk H.-P."/>
            <person name="Eisen J.A."/>
        </authorList>
    </citation>
    <scope>NUCLEOTIDE SEQUENCE [LARGE SCALE GENOMIC DNA]</scope>
    <source>
        <strain evidence="4">DSM 14684 / CIP 108061 / JCM 11494 / NBRC 100937 / ID131577</strain>
    </source>
</reference>
<dbReference type="HOGENOM" id="CLU_336091_0_0_11"/>
<evidence type="ECO:0000313" key="3">
    <source>
        <dbReference type="EMBL" id="ADB52677.1"/>
    </source>
</evidence>
<dbReference type="KEGG" id="cwo:Cwoe_4263"/>
<dbReference type="eggNOG" id="COG3391">
    <property type="taxonomic scope" value="Bacteria"/>
</dbReference>
<dbReference type="InterPro" id="IPR012334">
    <property type="entry name" value="Pectin_lyas_fold"/>
</dbReference>
<evidence type="ECO:0000259" key="2">
    <source>
        <dbReference type="PROSITE" id="PS50835"/>
    </source>
</evidence>
<organism evidence="3 4">
    <name type="scientific">Conexibacter woesei (strain DSM 14684 / CCUG 47730 / CIP 108061 / JCM 11494 / NBRC 100937 / ID131577)</name>
    <dbReference type="NCBI Taxonomy" id="469383"/>
    <lineage>
        <taxon>Bacteria</taxon>
        <taxon>Bacillati</taxon>
        <taxon>Actinomycetota</taxon>
        <taxon>Thermoleophilia</taxon>
        <taxon>Solirubrobacterales</taxon>
        <taxon>Conexibacteraceae</taxon>
        <taxon>Conexibacter</taxon>
    </lineage>
</organism>
<dbReference type="GO" id="GO:0005975">
    <property type="term" value="P:carbohydrate metabolic process"/>
    <property type="evidence" value="ECO:0007669"/>
    <property type="project" value="UniProtKB-ARBA"/>
</dbReference>
<dbReference type="Gene3D" id="2.60.40.10">
    <property type="entry name" value="Immunoglobulins"/>
    <property type="match status" value="2"/>
</dbReference>
<feature type="domain" description="Ig-like" evidence="2">
    <location>
        <begin position="638"/>
        <end position="710"/>
    </location>
</feature>
<dbReference type="PROSITE" id="PS50835">
    <property type="entry name" value="IG_LIKE"/>
    <property type="match status" value="1"/>
</dbReference>
<feature type="chain" id="PRO_5003043227" description="Ig-like domain-containing protein" evidence="1">
    <location>
        <begin position="21"/>
        <end position="848"/>
    </location>
</feature>
<name>D3F5X8_CONWI</name>
<dbReference type="Gene3D" id="2.160.20.10">
    <property type="entry name" value="Single-stranded right-handed beta-helix, Pectin lyase-like"/>
    <property type="match status" value="1"/>
</dbReference>
<dbReference type="Proteomes" id="UP000008229">
    <property type="component" value="Chromosome"/>
</dbReference>
<protein>
    <recommendedName>
        <fullName evidence="2">Ig-like domain-containing protein</fullName>
    </recommendedName>
</protein>
<dbReference type="Gene3D" id="2.60.40.2700">
    <property type="match status" value="1"/>
</dbReference>
<keyword evidence="1" id="KW-0732">Signal</keyword>
<keyword evidence="4" id="KW-1185">Reference proteome</keyword>
<feature type="signal peptide" evidence="1">
    <location>
        <begin position="1"/>
        <end position="20"/>
    </location>
</feature>
<accession>D3F5X8</accession>
<sequence length="848" mass="84436" precursor="true">MRIGVACTALSAFAPVAAPASTWTVDDDRIQCPNAAFGSIQAAVDQAAPWDTLVICDGTYEEQSTPASGAGSPSQPGSLNGLTITKPLTLKGAGAAKVTIRPSSSLTTLAGSAPYLRDGGGNVVTVSRQSRDATDRNTMFVDISGVTITSGTTYAEAGVAFFNASGAIRDSVVGPLVRAADAGELAARPHGWGVVVANSQQGAEAGPRREVAIERSRVFGYQSGGVLFDDARGPDGAPETLQRSGIVSYGYVRDSSVEGSGPDALIPQTGVRYHAGQRGAISGSVIAGNSYTPDLRSSAGVLLTDAETGTDPANPVQRAFSISDSSLTGNGYGLFNANAANDAVRHGAPAAASLGVTGSEVFWGCTTGPVIGVPSGATCQGASGSDAGGAASVQLGFVRRVAPPFAAVPGATADDAPTARFGEPSGGTIAVGEPLDPVVVARDDFGVRSVAVTFDGDPLGRLASAPYEFSTGWTPDYADIDAVVEVAATVVDSAGQETVVTEEVVVVPPAGYEPIALDTLDAAFGAVLLGEGAERTVTIANSGGNPLTLGPLDVAGAGFAVAGGSCAAGAVLEVGDTCTLVARFAPAVAGAASGTLTVSYDALGGGDPAVVALSGAGVEPPPVERREPVVVLDPPARPVTPVAPAPTAAPRVTGSATVGGTLTCAPGRWSGAPTSLAYQWLRDGAPIAGASAATYRLVRADTGARVSCRVLAANAAGVGGPALAPGVLVSLPRRTTRSAIVAQAGAAIATFPRIAVVGGDGRVGVVRVACMRTSGCTLKLTGRLAIGRSSARVALTREVAGGRSALLTLRLGARARRALASRGRGTLALALVAGDGARATATVRVTER</sequence>
<reference evidence="3 4" key="1">
    <citation type="journal article" date="2010" name="Stand. Genomic Sci.">
        <title>Complete genome sequence of Conexibacter woesei type strain (ID131577).</title>
        <authorList>
            <person name="Pukall R."/>
            <person name="Lapidus A."/>
            <person name="Glavina Del Rio T."/>
            <person name="Copeland A."/>
            <person name="Tice H."/>
            <person name="Cheng J.-F."/>
            <person name="Lucas S."/>
            <person name="Chen F."/>
            <person name="Nolan M."/>
            <person name="Bruce D."/>
            <person name="Goodwin L."/>
            <person name="Pitluck S."/>
            <person name="Mavromatis K."/>
            <person name="Ivanova N."/>
            <person name="Ovchinnikova G."/>
            <person name="Pati A."/>
            <person name="Chen A."/>
            <person name="Palaniappan K."/>
            <person name="Land M."/>
            <person name="Hauser L."/>
            <person name="Chang Y.-J."/>
            <person name="Jeffries C.D."/>
            <person name="Chain P."/>
            <person name="Meincke L."/>
            <person name="Sims D."/>
            <person name="Brettin T."/>
            <person name="Detter J.C."/>
            <person name="Rohde M."/>
            <person name="Goeker M."/>
            <person name="Bristow J."/>
            <person name="Eisen J.A."/>
            <person name="Markowitz V."/>
            <person name="Kyrpides N.C."/>
            <person name="Klenk H.-P."/>
            <person name="Hugenholtz P."/>
        </authorList>
    </citation>
    <scope>NUCLEOTIDE SEQUENCE [LARGE SCALE GENOMIC DNA]</scope>
    <source>
        <strain evidence="4">DSM 14684 / CIP 108061 / JCM 11494 / NBRC 100937 / ID131577</strain>
    </source>
</reference>
<evidence type="ECO:0000256" key="1">
    <source>
        <dbReference type="SAM" id="SignalP"/>
    </source>
</evidence>
<dbReference type="STRING" id="469383.Cwoe_4263"/>
<evidence type="ECO:0000313" key="4">
    <source>
        <dbReference type="Proteomes" id="UP000008229"/>
    </source>
</evidence>
<dbReference type="eggNOG" id="COG4932">
    <property type="taxonomic scope" value="Bacteria"/>
</dbReference>
<dbReference type="NCBIfam" id="NF012200">
    <property type="entry name" value="choice_anch_D"/>
    <property type="match status" value="1"/>
</dbReference>
<dbReference type="InterPro" id="IPR011050">
    <property type="entry name" value="Pectin_lyase_fold/virulence"/>
</dbReference>
<dbReference type="InterPro" id="IPR013783">
    <property type="entry name" value="Ig-like_fold"/>
</dbReference>